<proteinExistence type="predicted"/>
<gene>
    <name evidence="1" type="ORF">LCMAC101_00370</name>
</gene>
<dbReference type="EMBL" id="MK500327">
    <property type="protein sequence ID" value="QBK85450.1"/>
    <property type="molecule type" value="Genomic_DNA"/>
</dbReference>
<protein>
    <submittedName>
        <fullName evidence="1">AAA domain protein</fullName>
    </submittedName>
</protein>
<organism evidence="1">
    <name type="scientific">Marseillevirus LCMAC101</name>
    <dbReference type="NCBI Taxonomy" id="2506602"/>
    <lineage>
        <taxon>Viruses</taxon>
        <taxon>Varidnaviria</taxon>
        <taxon>Bamfordvirae</taxon>
        <taxon>Nucleocytoviricota</taxon>
        <taxon>Megaviricetes</taxon>
        <taxon>Pimascovirales</taxon>
        <taxon>Pimascovirales incertae sedis</taxon>
        <taxon>Marseilleviridae</taxon>
    </lineage>
</organism>
<name>A0A481YR44_9VIRU</name>
<dbReference type="Gene3D" id="3.40.50.300">
    <property type="entry name" value="P-loop containing nucleotide triphosphate hydrolases"/>
    <property type="match status" value="1"/>
</dbReference>
<dbReference type="InterPro" id="IPR027417">
    <property type="entry name" value="P-loop_NTPase"/>
</dbReference>
<accession>A0A481YR44</accession>
<sequence length="163" mass="18422">MAASYADRLKAAPSNPAPQKALPNLLLVGGPSGSGKTTIANWHKQYGFNPAAADDFFYKNGVYKFDKTKLSDAHKGCFSRTKTLLLRGYWMVVHNTFITLKELEPYLELEDIATITIYSVKSRYTSDKEIPQYVLDRQISNYEPHPREKGVVLDQETNKLVFS</sequence>
<dbReference type="SUPFAM" id="SSF52540">
    <property type="entry name" value="P-loop containing nucleoside triphosphate hydrolases"/>
    <property type="match status" value="1"/>
</dbReference>
<evidence type="ECO:0000313" key="1">
    <source>
        <dbReference type="EMBL" id="QBK85450.1"/>
    </source>
</evidence>
<reference evidence="1" key="1">
    <citation type="journal article" date="2019" name="MBio">
        <title>Virus Genomes from Deep Sea Sediments Expand the Ocean Megavirome and Support Independent Origins of Viral Gigantism.</title>
        <authorList>
            <person name="Backstrom D."/>
            <person name="Yutin N."/>
            <person name="Jorgensen S.L."/>
            <person name="Dharamshi J."/>
            <person name="Homa F."/>
            <person name="Zaremba-Niedwiedzka K."/>
            <person name="Spang A."/>
            <person name="Wolf Y.I."/>
            <person name="Koonin E.V."/>
            <person name="Ettema T.J."/>
        </authorList>
    </citation>
    <scope>NUCLEOTIDE SEQUENCE</scope>
</reference>